<reference evidence="8 9" key="1">
    <citation type="submission" date="2024-08" db="EMBL/GenBank/DDBJ databases">
        <title>Insights into the chromosomal genome structure of Flemingia macrophylla.</title>
        <authorList>
            <person name="Ding Y."/>
            <person name="Zhao Y."/>
            <person name="Bi W."/>
            <person name="Wu M."/>
            <person name="Zhao G."/>
            <person name="Gong Y."/>
            <person name="Li W."/>
            <person name="Zhang P."/>
        </authorList>
    </citation>
    <scope>NUCLEOTIDE SEQUENCE [LARGE SCALE GENOMIC DNA]</scope>
    <source>
        <strain evidence="8">DYQJB</strain>
        <tissue evidence="8">Leaf</tissue>
    </source>
</reference>
<dbReference type="EC" id="5.2.1.8" evidence="2 5"/>
<accession>A0ABD1M479</accession>
<protein>
    <recommendedName>
        <fullName evidence="2 5">peptidylprolyl isomerase</fullName>
        <ecNumber evidence="2 5">5.2.1.8</ecNumber>
    </recommendedName>
</protein>
<evidence type="ECO:0000256" key="5">
    <source>
        <dbReference type="PROSITE-ProRule" id="PRU00277"/>
    </source>
</evidence>
<dbReference type="PROSITE" id="PS50059">
    <property type="entry name" value="FKBP_PPIASE"/>
    <property type="match status" value="1"/>
</dbReference>
<evidence type="ECO:0000256" key="1">
    <source>
        <dbReference type="ARBA" id="ARBA00000971"/>
    </source>
</evidence>
<dbReference type="PANTHER" id="PTHR43811">
    <property type="entry name" value="FKBP-TYPE PEPTIDYL-PROLYL CIS-TRANS ISOMERASE FKPA"/>
    <property type="match status" value="1"/>
</dbReference>
<keyword evidence="9" id="KW-1185">Reference proteome</keyword>
<dbReference type="Proteomes" id="UP001603857">
    <property type="component" value="Unassembled WGS sequence"/>
</dbReference>
<dbReference type="PANTHER" id="PTHR43811:SF19">
    <property type="entry name" value="39 KDA FK506-BINDING NUCLEAR PROTEIN"/>
    <property type="match status" value="1"/>
</dbReference>
<gene>
    <name evidence="8" type="ORF">Fmac_018173</name>
</gene>
<evidence type="ECO:0000313" key="9">
    <source>
        <dbReference type="Proteomes" id="UP001603857"/>
    </source>
</evidence>
<dbReference type="EMBL" id="JBGMDY010000006">
    <property type="protein sequence ID" value="KAL2330592.1"/>
    <property type="molecule type" value="Genomic_DNA"/>
</dbReference>
<dbReference type="InterPro" id="IPR001179">
    <property type="entry name" value="PPIase_FKBP_dom"/>
</dbReference>
<feature type="compositionally biased region" description="Basic and acidic residues" evidence="6">
    <location>
        <begin position="45"/>
        <end position="55"/>
    </location>
</feature>
<evidence type="ECO:0000256" key="3">
    <source>
        <dbReference type="ARBA" id="ARBA00023110"/>
    </source>
</evidence>
<dbReference type="Pfam" id="PF00254">
    <property type="entry name" value="FKBP_C"/>
    <property type="match status" value="1"/>
</dbReference>
<keyword evidence="3 5" id="KW-0697">Rotamase</keyword>
<evidence type="ECO:0000256" key="6">
    <source>
        <dbReference type="SAM" id="MobiDB-lite"/>
    </source>
</evidence>
<comment type="catalytic activity">
    <reaction evidence="1 5">
        <text>[protein]-peptidylproline (omega=180) = [protein]-peptidylproline (omega=0)</text>
        <dbReference type="Rhea" id="RHEA:16237"/>
        <dbReference type="Rhea" id="RHEA-COMP:10747"/>
        <dbReference type="Rhea" id="RHEA-COMP:10748"/>
        <dbReference type="ChEBI" id="CHEBI:83833"/>
        <dbReference type="ChEBI" id="CHEBI:83834"/>
        <dbReference type="EC" id="5.2.1.8"/>
    </reaction>
</comment>
<sequence>MNMMKSYLIWTSLLRRKKKKTKEPEVVASANQTTPTAEKQNLSSSEKKGNKHTETKPSQVRTFSNGLVINELHMGKPDGKKAALGKKLGVGQVIKGWEVGISGMRIGHKRRITILPSKGYGDKRVGSIPPNSWLVFNVELVDVDR</sequence>
<evidence type="ECO:0000313" key="8">
    <source>
        <dbReference type="EMBL" id="KAL2330592.1"/>
    </source>
</evidence>
<feature type="domain" description="PPIase FKBP-type" evidence="7">
    <location>
        <begin position="87"/>
        <end position="144"/>
    </location>
</feature>
<feature type="compositionally biased region" description="Polar residues" evidence="6">
    <location>
        <begin position="29"/>
        <end position="44"/>
    </location>
</feature>
<organism evidence="8 9">
    <name type="scientific">Flemingia macrophylla</name>
    <dbReference type="NCBI Taxonomy" id="520843"/>
    <lineage>
        <taxon>Eukaryota</taxon>
        <taxon>Viridiplantae</taxon>
        <taxon>Streptophyta</taxon>
        <taxon>Embryophyta</taxon>
        <taxon>Tracheophyta</taxon>
        <taxon>Spermatophyta</taxon>
        <taxon>Magnoliopsida</taxon>
        <taxon>eudicotyledons</taxon>
        <taxon>Gunneridae</taxon>
        <taxon>Pentapetalae</taxon>
        <taxon>rosids</taxon>
        <taxon>fabids</taxon>
        <taxon>Fabales</taxon>
        <taxon>Fabaceae</taxon>
        <taxon>Papilionoideae</taxon>
        <taxon>50 kb inversion clade</taxon>
        <taxon>NPAAA clade</taxon>
        <taxon>indigoferoid/millettioid clade</taxon>
        <taxon>Phaseoleae</taxon>
        <taxon>Flemingia</taxon>
    </lineage>
</organism>
<dbReference type="Gene3D" id="3.10.50.40">
    <property type="match status" value="1"/>
</dbReference>
<dbReference type="SUPFAM" id="SSF54534">
    <property type="entry name" value="FKBP-like"/>
    <property type="match status" value="1"/>
</dbReference>
<evidence type="ECO:0000256" key="2">
    <source>
        <dbReference type="ARBA" id="ARBA00013194"/>
    </source>
</evidence>
<dbReference type="AlphaFoldDB" id="A0ABD1M479"/>
<dbReference type="GO" id="GO:0003755">
    <property type="term" value="F:peptidyl-prolyl cis-trans isomerase activity"/>
    <property type="evidence" value="ECO:0007669"/>
    <property type="project" value="UniProtKB-KW"/>
</dbReference>
<evidence type="ECO:0000256" key="4">
    <source>
        <dbReference type="ARBA" id="ARBA00023235"/>
    </source>
</evidence>
<comment type="caution">
    <text evidence="8">The sequence shown here is derived from an EMBL/GenBank/DDBJ whole genome shotgun (WGS) entry which is preliminary data.</text>
</comment>
<feature type="region of interest" description="Disordered" evidence="6">
    <location>
        <begin position="20"/>
        <end position="59"/>
    </location>
</feature>
<proteinExistence type="predicted"/>
<dbReference type="InterPro" id="IPR046357">
    <property type="entry name" value="PPIase_dom_sf"/>
</dbReference>
<name>A0ABD1M479_9FABA</name>
<evidence type="ECO:0000259" key="7">
    <source>
        <dbReference type="PROSITE" id="PS50059"/>
    </source>
</evidence>
<keyword evidence="4 5" id="KW-0413">Isomerase</keyword>